<dbReference type="Proteomes" id="UP001223886">
    <property type="component" value="Unassembled WGS sequence"/>
</dbReference>
<keyword evidence="2" id="KW-1185">Reference proteome</keyword>
<dbReference type="EMBL" id="JAURUP010000004">
    <property type="protein sequence ID" value="MDP9750137.1"/>
    <property type="molecule type" value="Genomic_DNA"/>
</dbReference>
<accession>A0ABT9M206</accession>
<comment type="caution">
    <text evidence="1">The sequence shown here is derived from an EMBL/GenBank/DDBJ whole genome shotgun (WGS) entry which is preliminary data.</text>
</comment>
<proteinExistence type="predicted"/>
<gene>
    <name evidence="1" type="ORF">J2S24_000603</name>
</gene>
<protein>
    <submittedName>
        <fullName evidence="1">Uncharacterized protein</fullName>
    </submittedName>
</protein>
<name>A0ABT9M206_9THEO</name>
<reference evidence="1 2" key="1">
    <citation type="submission" date="2023-07" db="EMBL/GenBank/DDBJ databases">
        <title>Genomic Encyclopedia of Type Strains, Phase IV (KMG-IV): sequencing the most valuable type-strain genomes for metagenomic binning, comparative biology and taxonomic classification.</title>
        <authorList>
            <person name="Goeker M."/>
        </authorList>
    </citation>
    <scope>NUCLEOTIDE SEQUENCE [LARGE SCALE GENOMIC DNA]</scope>
    <source>
        <strain evidence="1 2">DSM 25963</strain>
    </source>
</reference>
<evidence type="ECO:0000313" key="1">
    <source>
        <dbReference type="EMBL" id="MDP9750137.1"/>
    </source>
</evidence>
<evidence type="ECO:0000313" key="2">
    <source>
        <dbReference type="Proteomes" id="UP001223886"/>
    </source>
</evidence>
<organism evidence="1 2">
    <name type="scientific">Thermoanaerobacter pentosaceus</name>
    <dbReference type="NCBI Taxonomy" id="694059"/>
    <lineage>
        <taxon>Bacteria</taxon>
        <taxon>Bacillati</taxon>
        <taxon>Bacillota</taxon>
        <taxon>Clostridia</taxon>
        <taxon>Thermoanaerobacterales</taxon>
        <taxon>Thermoanaerobacteraceae</taxon>
        <taxon>Thermoanaerobacter</taxon>
    </lineage>
</organism>
<sequence>MKSRQMLNVLLTLILVVVLMSLSDQAQPNLTNLPIFFPTKNYLPQIQKFLMNDFNKIKVFGLLEARIAESEESPVIITFSKNIEQINVSSSLHGSHYSDIWTFNVTDTSHPIEITFIIPDWANSSSDFDIYLSMTLLILLSKVQLEHKGKKQ</sequence>
<dbReference type="RefSeq" id="WP_028991526.1">
    <property type="nucleotide sequence ID" value="NZ_JAURUP010000004.1"/>
</dbReference>